<dbReference type="PANTHER" id="PTHR43244:SF2">
    <property type="entry name" value="CONSERVED HYPOTHETICAL ALANINE AND PROLINE-RICH PROTEIN"/>
    <property type="match status" value="1"/>
</dbReference>
<organism evidence="3">
    <name type="scientific">freshwater metagenome</name>
    <dbReference type="NCBI Taxonomy" id="449393"/>
    <lineage>
        <taxon>unclassified sequences</taxon>
        <taxon>metagenomes</taxon>
        <taxon>ecological metagenomes</taxon>
    </lineage>
</organism>
<dbReference type="EMBL" id="CAFBMF010000015">
    <property type="protein sequence ID" value="CAB4891491.1"/>
    <property type="molecule type" value="Genomic_DNA"/>
</dbReference>
<sequence length="339" mass="37362">MKVDGGISANLHDAIKTAKEAETAGYSGAWTAETNHDPFLPLLLAAEHTTNLEIGTSIAVAFARSPMTLANTAWDLQAYSQGRFILGLGSQIQPHITKRFSMPWSKPAARMREMVLAIHAIWDTWLTGNRLEFRGEFYTHTLMTPMFSPPASDISAFGKPKIFLAGVGELMTEVAGEVCDGFICHGFTTEKYLREVTIPALQRGRAKAGKTMEGFEIVGPSFVVTGNNEAELERAAIGTRKQIAFYGSTPAYRPVLEMHGWGEIQDQLNALSKQGEWDKMGTLITDEILNTFAVVGLPEQIAPELNHRYGDVIQRISFYAPYSSDPERWSKVMSALQSA</sequence>
<proteinExistence type="predicted"/>
<dbReference type="CDD" id="cd01097">
    <property type="entry name" value="Tetrahydromethanopterin_reductase"/>
    <property type="match status" value="1"/>
</dbReference>
<dbReference type="NCBIfam" id="TIGR03617">
    <property type="entry name" value="F420_MSMEG_2256"/>
    <property type="match status" value="1"/>
</dbReference>
<dbReference type="EMBL" id="CAFAAL010000016">
    <property type="protein sequence ID" value="CAB4795660.1"/>
    <property type="molecule type" value="Genomic_DNA"/>
</dbReference>
<evidence type="ECO:0000313" key="6">
    <source>
        <dbReference type="EMBL" id="CAB4891491.1"/>
    </source>
</evidence>
<evidence type="ECO:0000313" key="3">
    <source>
        <dbReference type="EMBL" id="CAB4766835.1"/>
    </source>
</evidence>
<feature type="domain" description="Luciferase-like" evidence="1">
    <location>
        <begin position="9"/>
        <end position="308"/>
    </location>
</feature>
<protein>
    <submittedName>
        <fullName evidence="3">Unannotated protein</fullName>
    </submittedName>
</protein>
<evidence type="ECO:0000313" key="5">
    <source>
        <dbReference type="EMBL" id="CAB4862191.1"/>
    </source>
</evidence>
<dbReference type="EMBL" id="CAEZZP010000023">
    <property type="protein sequence ID" value="CAB4766835.1"/>
    <property type="molecule type" value="Genomic_DNA"/>
</dbReference>
<dbReference type="EMBL" id="CAFBLJ010000018">
    <property type="protein sequence ID" value="CAB4862191.1"/>
    <property type="molecule type" value="Genomic_DNA"/>
</dbReference>
<evidence type="ECO:0000313" key="7">
    <source>
        <dbReference type="EMBL" id="CAB5022984.1"/>
    </source>
</evidence>
<accession>A0A6J6V6V2</accession>
<dbReference type="InterPro" id="IPR050564">
    <property type="entry name" value="F420-G6PD/mer"/>
</dbReference>
<evidence type="ECO:0000259" key="1">
    <source>
        <dbReference type="Pfam" id="PF00296"/>
    </source>
</evidence>
<evidence type="ECO:0000313" key="4">
    <source>
        <dbReference type="EMBL" id="CAB4795660.1"/>
    </source>
</evidence>
<dbReference type="InterPro" id="IPR036661">
    <property type="entry name" value="Luciferase-like_sf"/>
</dbReference>
<name>A0A6J6V6V2_9ZZZZ</name>
<evidence type="ECO:0000313" key="2">
    <source>
        <dbReference type="EMBL" id="CAB4710001.1"/>
    </source>
</evidence>
<dbReference type="InterPro" id="IPR011251">
    <property type="entry name" value="Luciferase-like_dom"/>
</dbReference>
<dbReference type="AlphaFoldDB" id="A0A6J6V6V2"/>
<gene>
    <name evidence="2" type="ORF">UFOPK2658_00343</name>
    <name evidence="3" type="ORF">UFOPK2880_00565</name>
    <name evidence="4" type="ORF">UFOPK3004_00339</name>
    <name evidence="5" type="ORF">UFOPK3304_00520</name>
    <name evidence="6" type="ORF">UFOPK3494_00397</name>
    <name evidence="7" type="ORF">UFOPK4134_00387</name>
</gene>
<dbReference type="GO" id="GO:0016705">
    <property type="term" value="F:oxidoreductase activity, acting on paired donors, with incorporation or reduction of molecular oxygen"/>
    <property type="evidence" value="ECO:0007669"/>
    <property type="project" value="InterPro"/>
</dbReference>
<dbReference type="EMBL" id="CAFBPS010000015">
    <property type="protein sequence ID" value="CAB5022984.1"/>
    <property type="molecule type" value="Genomic_DNA"/>
</dbReference>
<reference evidence="3" key="1">
    <citation type="submission" date="2020-05" db="EMBL/GenBank/DDBJ databases">
        <authorList>
            <person name="Chiriac C."/>
            <person name="Salcher M."/>
            <person name="Ghai R."/>
            <person name="Kavagutti S V."/>
        </authorList>
    </citation>
    <scope>NUCLEOTIDE SEQUENCE</scope>
</reference>
<dbReference type="Pfam" id="PF00296">
    <property type="entry name" value="Bac_luciferase"/>
    <property type="match status" value="1"/>
</dbReference>
<dbReference type="Gene3D" id="3.20.20.30">
    <property type="entry name" value="Luciferase-like domain"/>
    <property type="match status" value="1"/>
</dbReference>
<dbReference type="EMBL" id="CAEZYH010000007">
    <property type="protein sequence ID" value="CAB4710001.1"/>
    <property type="molecule type" value="Genomic_DNA"/>
</dbReference>
<dbReference type="InterPro" id="IPR019919">
    <property type="entry name" value="Lucif-like_OxRdtase_MSMEG_2256"/>
</dbReference>
<dbReference type="SUPFAM" id="SSF51679">
    <property type="entry name" value="Bacterial luciferase-like"/>
    <property type="match status" value="1"/>
</dbReference>
<dbReference type="PANTHER" id="PTHR43244">
    <property type="match status" value="1"/>
</dbReference>